<feature type="signal peptide" evidence="4">
    <location>
        <begin position="1"/>
        <end position="25"/>
    </location>
</feature>
<evidence type="ECO:0000256" key="3">
    <source>
        <dbReference type="SAM" id="MobiDB-lite"/>
    </source>
</evidence>
<dbReference type="Gene3D" id="3.40.80.10">
    <property type="entry name" value="Peptidoglycan recognition protein-like"/>
    <property type="match status" value="1"/>
</dbReference>
<comment type="similarity">
    <text evidence="1">Belongs to the N-acetylmuramoyl-L-alanine amidase 2 family.</text>
</comment>
<dbReference type="Proteomes" id="UP000828924">
    <property type="component" value="Chromosome"/>
</dbReference>
<dbReference type="PANTHER" id="PTHR11022">
    <property type="entry name" value="PEPTIDOGLYCAN RECOGNITION PROTEIN"/>
    <property type="match status" value="1"/>
</dbReference>
<gene>
    <name evidence="6" type="ORF">J4032_04565</name>
</gene>
<feature type="compositionally biased region" description="Low complexity" evidence="3">
    <location>
        <begin position="25"/>
        <end position="38"/>
    </location>
</feature>
<dbReference type="EMBL" id="CP071872">
    <property type="protein sequence ID" value="UNM10888.1"/>
    <property type="molecule type" value="Genomic_DNA"/>
</dbReference>
<feature type="region of interest" description="Disordered" evidence="3">
    <location>
        <begin position="25"/>
        <end position="81"/>
    </location>
</feature>
<dbReference type="PROSITE" id="PS51318">
    <property type="entry name" value="TAT"/>
    <property type="match status" value="1"/>
</dbReference>
<dbReference type="Pfam" id="PF13517">
    <property type="entry name" value="FG-GAP_3"/>
    <property type="match status" value="1"/>
</dbReference>
<dbReference type="SUPFAM" id="SSF55846">
    <property type="entry name" value="N-acetylmuramoyl-L-alanine amidase-like"/>
    <property type="match status" value="1"/>
</dbReference>
<feature type="compositionally biased region" description="Acidic residues" evidence="3">
    <location>
        <begin position="410"/>
        <end position="439"/>
    </location>
</feature>
<evidence type="ECO:0000313" key="6">
    <source>
        <dbReference type="EMBL" id="UNM10888.1"/>
    </source>
</evidence>
<dbReference type="InterPro" id="IPR006311">
    <property type="entry name" value="TAT_signal"/>
</dbReference>
<dbReference type="Pfam" id="PF01510">
    <property type="entry name" value="Amidase_2"/>
    <property type="match status" value="1"/>
</dbReference>
<sequence>MRNRALRRSRNAVLAASFAVGISLAGPAGPAVPVAPASSPTPSPSPSPSRSPSPTAPPAPAKGGDVHTVPVPAGDDPTERAIPARTTQPFSMIGLTWDDPYAELGGTAEVRTRDSRTRTWSDWQALDADVRAPESGPERAGTTMRGGTSPLWTGPSDGIQLRATGDALPDGLRVDLVDPEGAEDVRLPASTRAEAPAGAPAMTMRAGWGADESMVLDPPRYNRTTKAVFVHHTAGSNAYTCAESASVVRGIFTYHVKSQGWNDIGYHFLVDKCGKIFEGRAGGIDKPVQGAHTAGFNTDTSSVSVLGDYMTATTVPAVRQAVATVAAWKLGLYGLDPAGSVRLTAAADNGKFEAGETATLKRISGHRDGSATDCPGDHLYADLPKIRALASASASGLVPDGSDAGAEADTGADTDTDTDTDMDTDTEPDSGTGWDEEPATDAPAADAATGDFDADGYEDAAVTYRTAAGDAPLVLLRGTKRGPATATPAVLHGAGGRAVAAGDLNGDGYDDLAVWTGSGIATFHGSPAGLTTSGAPTVEGLRSLGPSFAARDTDGDGDAELVAGGVVVADGSPDGIVRAAGPRVNKP</sequence>
<evidence type="ECO:0000256" key="2">
    <source>
        <dbReference type="ARBA" id="ARBA00022729"/>
    </source>
</evidence>
<feature type="region of interest" description="Disordered" evidence="3">
    <location>
        <begin position="394"/>
        <end position="451"/>
    </location>
</feature>
<evidence type="ECO:0000256" key="1">
    <source>
        <dbReference type="ARBA" id="ARBA00007553"/>
    </source>
</evidence>
<dbReference type="PANTHER" id="PTHR11022:SF41">
    <property type="entry name" value="PEPTIDOGLYCAN-RECOGNITION PROTEIN LC-RELATED"/>
    <property type="match status" value="1"/>
</dbReference>
<protein>
    <submittedName>
        <fullName evidence="6">N-acetylmuramoyl-L-alanine amidase</fullName>
    </submittedName>
</protein>
<dbReference type="SMART" id="SM00701">
    <property type="entry name" value="PGRP"/>
    <property type="match status" value="1"/>
</dbReference>
<dbReference type="InterPro" id="IPR002502">
    <property type="entry name" value="Amidase_domain"/>
</dbReference>
<feature type="chain" id="PRO_5045228126" evidence="4">
    <location>
        <begin position="26"/>
        <end position="587"/>
    </location>
</feature>
<feature type="compositionally biased region" description="Pro residues" evidence="3">
    <location>
        <begin position="39"/>
        <end position="60"/>
    </location>
</feature>
<dbReference type="CDD" id="cd06583">
    <property type="entry name" value="PGRP"/>
    <property type="match status" value="1"/>
</dbReference>
<dbReference type="InterPro" id="IPR036505">
    <property type="entry name" value="Amidase/PGRP_sf"/>
</dbReference>
<dbReference type="Gene3D" id="2.130.10.130">
    <property type="entry name" value="Integrin alpha, N-terminal"/>
    <property type="match status" value="1"/>
</dbReference>
<evidence type="ECO:0000256" key="4">
    <source>
        <dbReference type="SAM" id="SignalP"/>
    </source>
</evidence>
<dbReference type="RefSeq" id="WP_242329424.1">
    <property type="nucleotide sequence ID" value="NZ_CP071872.1"/>
</dbReference>
<proteinExistence type="inferred from homology"/>
<evidence type="ECO:0000313" key="7">
    <source>
        <dbReference type="Proteomes" id="UP000828924"/>
    </source>
</evidence>
<dbReference type="InterPro" id="IPR028994">
    <property type="entry name" value="Integrin_alpha_N"/>
</dbReference>
<name>A0ABY3WE98_9ACTN</name>
<dbReference type="InterPro" id="IPR013517">
    <property type="entry name" value="FG-GAP"/>
</dbReference>
<dbReference type="InterPro" id="IPR006619">
    <property type="entry name" value="PGRP_domain_met/bac"/>
</dbReference>
<feature type="region of interest" description="Disordered" evidence="3">
    <location>
        <begin position="132"/>
        <end position="155"/>
    </location>
</feature>
<dbReference type="SUPFAM" id="SSF69318">
    <property type="entry name" value="Integrin alpha N-terminal domain"/>
    <property type="match status" value="1"/>
</dbReference>
<feature type="domain" description="Peptidoglycan recognition protein family" evidence="5">
    <location>
        <begin position="200"/>
        <end position="348"/>
    </location>
</feature>
<reference evidence="6 7" key="1">
    <citation type="submission" date="2021-03" db="EMBL/GenBank/DDBJ databases">
        <title>Complete genome of Streptomyces formicae strain 1H-GS9 (DSM 100524).</title>
        <authorList>
            <person name="Atanasov K.E."/>
            <person name="Altabella T."/>
            <person name="Ferrer A."/>
        </authorList>
    </citation>
    <scope>NUCLEOTIDE SEQUENCE [LARGE SCALE GENOMIC DNA]</scope>
    <source>
        <strain evidence="6 7">1H-GS9</strain>
    </source>
</reference>
<keyword evidence="2 4" id="KW-0732">Signal</keyword>
<organism evidence="6 7">
    <name type="scientific">Streptomyces formicae</name>
    <dbReference type="NCBI Taxonomy" id="1616117"/>
    <lineage>
        <taxon>Bacteria</taxon>
        <taxon>Bacillati</taxon>
        <taxon>Actinomycetota</taxon>
        <taxon>Actinomycetes</taxon>
        <taxon>Kitasatosporales</taxon>
        <taxon>Streptomycetaceae</taxon>
        <taxon>Streptomyces</taxon>
    </lineage>
</organism>
<keyword evidence="7" id="KW-1185">Reference proteome</keyword>
<evidence type="ECO:0000259" key="5">
    <source>
        <dbReference type="SMART" id="SM00701"/>
    </source>
</evidence>
<feature type="compositionally biased region" description="Low complexity" evidence="3">
    <location>
        <begin position="400"/>
        <end position="409"/>
    </location>
</feature>
<feature type="compositionally biased region" description="Low complexity" evidence="3">
    <location>
        <begin position="440"/>
        <end position="451"/>
    </location>
</feature>
<dbReference type="InterPro" id="IPR015510">
    <property type="entry name" value="PGRP"/>
</dbReference>
<accession>A0ABY3WE98</accession>